<dbReference type="InterPro" id="IPR018376">
    <property type="entry name" value="Enoyl-CoA_hyd/isom_CS"/>
</dbReference>
<dbReference type="Proteomes" id="UP000480178">
    <property type="component" value="Chromosome"/>
</dbReference>
<proteinExistence type="inferred from homology"/>
<gene>
    <name evidence="3" type="ORF">GXP67_32530</name>
</gene>
<dbReference type="GO" id="GO:0016853">
    <property type="term" value="F:isomerase activity"/>
    <property type="evidence" value="ECO:0007669"/>
    <property type="project" value="UniProtKB-KW"/>
</dbReference>
<dbReference type="Pfam" id="PF00378">
    <property type="entry name" value="ECH_1"/>
    <property type="match status" value="1"/>
</dbReference>
<dbReference type="AlphaFoldDB" id="A0A6C0GTA9"/>
<name>A0A6C0GTA9_9BACT</name>
<dbReference type="KEGG" id="rhoz:GXP67_32530"/>
<dbReference type="CDD" id="cd06558">
    <property type="entry name" value="crotonase-like"/>
    <property type="match status" value="1"/>
</dbReference>
<organism evidence="3 4">
    <name type="scientific">Rhodocytophaga rosea</name>
    <dbReference type="NCBI Taxonomy" id="2704465"/>
    <lineage>
        <taxon>Bacteria</taxon>
        <taxon>Pseudomonadati</taxon>
        <taxon>Bacteroidota</taxon>
        <taxon>Cytophagia</taxon>
        <taxon>Cytophagales</taxon>
        <taxon>Rhodocytophagaceae</taxon>
        <taxon>Rhodocytophaga</taxon>
    </lineage>
</organism>
<dbReference type="RefSeq" id="WP_162446987.1">
    <property type="nucleotide sequence ID" value="NZ_CP048222.1"/>
</dbReference>
<dbReference type="Gene3D" id="1.10.12.10">
    <property type="entry name" value="Lyase 2-enoyl-coa Hydratase, Chain A, domain 2"/>
    <property type="match status" value="1"/>
</dbReference>
<evidence type="ECO:0000256" key="2">
    <source>
        <dbReference type="RuleBase" id="RU003707"/>
    </source>
</evidence>
<evidence type="ECO:0000313" key="3">
    <source>
        <dbReference type="EMBL" id="QHT71044.1"/>
    </source>
</evidence>
<evidence type="ECO:0000313" key="4">
    <source>
        <dbReference type="Proteomes" id="UP000480178"/>
    </source>
</evidence>
<keyword evidence="4" id="KW-1185">Reference proteome</keyword>
<evidence type="ECO:0000256" key="1">
    <source>
        <dbReference type="ARBA" id="ARBA00005254"/>
    </source>
</evidence>
<protein>
    <submittedName>
        <fullName evidence="3">Enoyl-CoA hydratase/isomerase family protein</fullName>
    </submittedName>
</protein>
<reference evidence="3 4" key="1">
    <citation type="submission" date="2020-01" db="EMBL/GenBank/DDBJ databases">
        <authorList>
            <person name="Kim M.K."/>
        </authorList>
    </citation>
    <scope>NUCLEOTIDE SEQUENCE [LARGE SCALE GENOMIC DNA]</scope>
    <source>
        <strain evidence="3 4">172606-1</strain>
    </source>
</reference>
<dbReference type="InterPro" id="IPR001753">
    <property type="entry name" value="Enoyl-CoA_hydra/iso"/>
</dbReference>
<keyword evidence="3" id="KW-0413">Isomerase</keyword>
<dbReference type="SUPFAM" id="SSF52096">
    <property type="entry name" value="ClpP/crotonase"/>
    <property type="match status" value="1"/>
</dbReference>
<dbReference type="EMBL" id="CP048222">
    <property type="protein sequence ID" value="QHT71044.1"/>
    <property type="molecule type" value="Genomic_DNA"/>
</dbReference>
<dbReference type="PANTHER" id="PTHR43802:SF1">
    <property type="entry name" value="IP11341P-RELATED"/>
    <property type="match status" value="1"/>
</dbReference>
<comment type="similarity">
    <text evidence="1 2">Belongs to the enoyl-CoA hydratase/isomerase family.</text>
</comment>
<dbReference type="Gene3D" id="3.90.226.10">
    <property type="entry name" value="2-enoyl-CoA Hydratase, Chain A, domain 1"/>
    <property type="match status" value="1"/>
</dbReference>
<accession>A0A6C0GTA9</accession>
<dbReference type="PANTHER" id="PTHR43802">
    <property type="entry name" value="ENOYL-COA HYDRATASE"/>
    <property type="match status" value="1"/>
</dbReference>
<sequence>MNLISHFPTLLSLKENIRSLFNPFKVITNKKSASDLTTDFSKDAADSRLNLSTGSPTLLACRKNHTLTLILNRPEVLNAINIEMADALLEQLKKAAADPAVRVIVLTGNGRAFCSGGDLKFALEANPLQPGNSFQALTSILHECIEVIRIMAKPVIASINGPAAGAGLFLSLACDIRIMSQTAYLKVSNPTYGLSLPAGGTFTLPRLIGLGKALELIIIDQPVTANAAHTIGLISYVADNTSLSYQTELLAEELALKAIHTIGQVKKLLNESFIHTLTEQLLAEQQAIIQSANHAEGREGLAAFVEKRTPDYVKKHV</sequence>
<dbReference type="InterPro" id="IPR014748">
    <property type="entry name" value="Enoyl-CoA_hydra_C"/>
</dbReference>
<dbReference type="InterPro" id="IPR029045">
    <property type="entry name" value="ClpP/crotonase-like_dom_sf"/>
</dbReference>
<dbReference type="PROSITE" id="PS00166">
    <property type="entry name" value="ENOYL_COA_HYDRATASE"/>
    <property type="match status" value="1"/>
</dbReference>